<evidence type="ECO:0000256" key="6">
    <source>
        <dbReference type="ARBA" id="ARBA00023157"/>
    </source>
</evidence>
<evidence type="ECO:0000256" key="4">
    <source>
        <dbReference type="ARBA" id="ARBA00022862"/>
    </source>
</evidence>
<evidence type="ECO:0000256" key="5">
    <source>
        <dbReference type="ARBA" id="ARBA00023002"/>
    </source>
</evidence>
<dbReference type="GO" id="GO:0008379">
    <property type="term" value="F:thioredoxin peroxidase activity"/>
    <property type="evidence" value="ECO:0007669"/>
    <property type="project" value="TreeGrafter"/>
</dbReference>
<dbReference type="Gene3D" id="3.40.30.10">
    <property type="entry name" value="Glutaredoxin"/>
    <property type="match status" value="1"/>
</dbReference>
<evidence type="ECO:0000256" key="9">
    <source>
        <dbReference type="ARBA" id="ARBA00038489"/>
    </source>
</evidence>
<evidence type="ECO:0000313" key="14">
    <source>
        <dbReference type="Proteomes" id="UP000198393"/>
    </source>
</evidence>
<dbReference type="PROSITE" id="PS51352">
    <property type="entry name" value="THIOREDOXIN_2"/>
    <property type="match status" value="1"/>
</dbReference>
<comment type="catalytic activity">
    <reaction evidence="11">
        <text>a hydroperoxide + [thioredoxin]-dithiol = an alcohol + [thioredoxin]-disulfide + H2O</text>
        <dbReference type="Rhea" id="RHEA:62620"/>
        <dbReference type="Rhea" id="RHEA-COMP:10698"/>
        <dbReference type="Rhea" id="RHEA-COMP:10700"/>
        <dbReference type="ChEBI" id="CHEBI:15377"/>
        <dbReference type="ChEBI" id="CHEBI:29950"/>
        <dbReference type="ChEBI" id="CHEBI:30879"/>
        <dbReference type="ChEBI" id="CHEBI:35924"/>
        <dbReference type="ChEBI" id="CHEBI:50058"/>
        <dbReference type="EC" id="1.11.1.24"/>
    </reaction>
</comment>
<reference evidence="13 14" key="1">
    <citation type="submission" date="2017-06" db="EMBL/GenBank/DDBJ databases">
        <authorList>
            <person name="Kim H.J."/>
            <person name="Triplett B.A."/>
        </authorList>
    </citation>
    <scope>NUCLEOTIDE SEQUENCE [LARGE SCALE GENOMIC DNA]</scope>
    <source>
        <strain evidence="13 14">DSM 19307</strain>
    </source>
</reference>
<dbReference type="AlphaFoldDB" id="A0A239LH18"/>
<keyword evidence="7" id="KW-0676">Redox-active center</keyword>
<evidence type="ECO:0000313" key="13">
    <source>
        <dbReference type="EMBL" id="SNT29761.1"/>
    </source>
</evidence>
<gene>
    <name evidence="13" type="ORF">SAMN05421640_3269</name>
</gene>
<name>A0A239LH18_EKHLU</name>
<evidence type="ECO:0000256" key="1">
    <source>
        <dbReference type="ARBA" id="ARBA00003330"/>
    </source>
</evidence>
<keyword evidence="14" id="KW-1185">Reference proteome</keyword>
<keyword evidence="3" id="KW-0575">Peroxidase</keyword>
<dbReference type="InterPro" id="IPR036249">
    <property type="entry name" value="Thioredoxin-like_sf"/>
</dbReference>
<dbReference type="SUPFAM" id="SSF52833">
    <property type="entry name" value="Thioredoxin-like"/>
    <property type="match status" value="1"/>
</dbReference>
<dbReference type="GO" id="GO:0034599">
    <property type="term" value="P:cellular response to oxidative stress"/>
    <property type="evidence" value="ECO:0007669"/>
    <property type="project" value="TreeGrafter"/>
</dbReference>
<protein>
    <recommendedName>
        <fullName evidence="2">thioredoxin-dependent peroxiredoxin</fullName>
        <ecNumber evidence="2">1.11.1.24</ecNumber>
    </recommendedName>
    <alternativeName>
        <fullName evidence="8">Thioredoxin peroxidase</fullName>
    </alternativeName>
    <alternativeName>
        <fullName evidence="10">Thioredoxin-dependent peroxiredoxin Bcp</fullName>
    </alternativeName>
</protein>
<feature type="domain" description="Thioredoxin" evidence="12">
    <location>
        <begin position="10"/>
        <end position="189"/>
    </location>
</feature>
<dbReference type="InterPro" id="IPR000866">
    <property type="entry name" value="AhpC/TSA"/>
</dbReference>
<evidence type="ECO:0000256" key="8">
    <source>
        <dbReference type="ARBA" id="ARBA00032824"/>
    </source>
</evidence>
<evidence type="ECO:0000256" key="11">
    <source>
        <dbReference type="ARBA" id="ARBA00049091"/>
    </source>
</evidence>
<evidence type="ECO:0000259" key="12">
    <source>
        <dbReference type="PROSITE" id="PS51352"/>
    </source>
</evidence>
<organism evidence="13 14">
    <name type="scientific">Ekhidna lutea</name>
    <dbReference type="NCBI Taxonomy" id="447679"/>
    <lineage>
        <taxon>Bacteria</taxon>
        <taxon>Pseudomonadati</taxon>
        <taxon>Bacteroidota</taxon>
        <taxon>Cytophagia</taxon>
        <taxon>Cytophagales</taxon>
        <taxon>Reichenbachiellaceae</taxon>
        <taxon>Ekhidna</taxon>
    </lineage>
</organism>
<sequence length="189" mass="21663">MTNSEGRITLDLNAPAPAFKLTDIFDREIDLTDYKGKKVLIAFFRHAGCPFCNTRVHNLLKHHEALKAKRMEMIFFFESKKELLLSSNFHKTISPIPLIADPDKVWYDAYGVENSGIKSAKSHFTSFFQKVFEAKKKGLPIHWMSGNESIKTIPAEFLMDERGIIRKVHYANGLRDRMAIDEIVQFANG</sequence>
<keyword evidence="5" id="KW-0560">Oxidoreductase</keyword>
<proteinExistence type="inferred from homology"/>
<accession>A0A239LH18</accession>
<keyword evidence="4" id="KW-0049">Antioxidant</keyword>
<evidence type="ECO:0000256" key="10">
    <source>
        <dbReference type="ARBA" id="ARBA00042639"/>
    </source>
</evidence>
<dbReference type="PANTHER" id="PTHR42801:SF4">
    <property type="entry name" value="AHPC_TSA FAMILY PROTEIN"/>
    <property type="match status" value="1"/>
</dbReference>
<comment type="similarity">
    <text evidence="9">Belongs to the peroxiredoxin family. BCP/PrxQ subfamily.</text>
</comment>
<evidence type="ECO:0000256" key="2">
    <source>
        <dbReference type="ARBA" id="ARBA00013017"/>
    </source>
</evidence>
<comment type="function">
    <text evidence="1">Thiol-specific peroxidase that catalyzes the reduction of hydrogen peroxide and organic hydroperoxides to water and alcohols, respectively. Plays a role in cell protection against oxidative stress by detoxifying peroxides and as sensor of hydrogen peroxide-mediated signaling events.</text>
</comment>
<dbReference type="GO" id="GO:0045454">
    <property type="term" value="P:cell redox homeostasis"/>
    <property type="evidence" value="ECO:0007669"/>
    <property type="project" value="TreeGrafter"/>
</dbReference>
<dbReference type="EMBL" id="FZPD01000005">
    <property type="protein sequence ID" value="SNT29761.1"/>
    <property type="molecule type" value="Genomic_DNA"/>
</dbReference>
<dbReference type="Pfam" id="PF00578">
    <property type="entry name" value="AhpC-TSA"/>
    <property type="match status" value="1"/>
</dbReference>
<evidence type="ECO:0000256" key="3">
    <source>
        <dbReference type="ARBA" id="ARBA00022559"/>
    </source>
</evidence>
<dbReference type="EC" id="1.11.1.24" evidence="2"/>
<dbReference type="Proteomes" id="UP000198393">
    <property type="component" value="Unassembled WGS sequence"/>
</dbReference>
<evidence type="ECO:0000256" key="7">
    <source>
        <dbReference type="ARBA" id="ARBA00023284"/>
    </source>
</evidence>
<dbReference type="InterPro" id="IPR013766">
    <property type="entry name" value="Thioredoxin_domain"/>
</dbReference>
<dbReference type="InterPro" id="IPR050924">
    <property type="entry name" value="Peroxiredoxin_BCP/PrxQ"/>
</dbReference>
<dbReference type="PANTHER" id="PTHR42801">
    <property type="entry name" value="THIOREDOXIN-DEPENDENT PEROXIDE REDUCTASE"/>
    <property type="match status" value="1"/>
</dbReference>
<keyword evidence="6" id="KW-1015">Disulfide bond</keyword>
<dbReference type="RefSeq" id="WP_245811330.1">
    <property type="nucleotide sequence ID" value="NZ_FZPD01000005.1"/>
</dbReference>
<dbReference type="GO" id="GO:0005737">
    <property type="term" value="C:cytoplasm"/>
    <property type="evidence" value="ECO:0007669"/>
    <property type="project" value="TreeGrafter"/>
</dbReference>